<comment type="caution">
    <text evidence="5">The sequence shown here is derived from an EMBL/GenBank/DDBJ whole genome shotgun (WGS) entry which is preliminary data.</text>
</comment>
<protein>
    <submittedName>
        <fullName evidence="5">Flavodoxin family protein</fullName>
    </submittedName>
</protein>
<dbReference type="EMBL" id="QICD01000020">
    <property type="protein sequence ID" value="RNL41585.1"/>
    <property type="molecule type" value="Genomic_DNA"/>
</dbReference>
<evidence type="ECO:0000313" key="5">
    <source>
        <dbReference type="EMBL" id="RNL41585.1"/>
    </source>
</evidence>
<dbReference type="Pfam" id="PF03358">
    <property type="entry name" value="FMN_red"/>
    <property type="match status" value="1"/>
</dbReference>
<sequence length="215" mass="23362">MNRLIICGSSRARGRSAALCEAIRWAYEDACPDDRVDVVMLSDVHIAPCTGCDVCRRNVPGRDELYCIIADDMVRVRRLLNECDQLTVVTPVYFAGAPAQFKAFLDRLQPYFWTDRRQGRKRPVDLHVVGEGGDPHGFGPLVGTVRSALAVAGLRLDAVHDWVGLIPPDGSVPEGTDVLTGGRVHPASAYTCSSPDGIHPRAVEPRAETVTGDSL</sequence>
<organism evidence="5 6">
    <name type="scientific">Paraeggerthella hongkongensis</name>
    <dbReference type="NCBI Taxonomy" id="230658"/>
    <lineage>
        <taxon>Bacteria</taxon>
        <taxon>Bacillati</taxon>
        <taxon>Actinomycetota</taxon>
        <taxon>Coriobacteriia</taxon>
        <taxon>Eggerthellales</taxon>
        <taxon>Eggerthellaceae</taxon>
        <taxon>Paraeggerthella</taxon>
    </lineage>
</organism>
<dbReference type="Proteomes" id="UP000278632">
    <property type="component" value="Unassembled WGS sequence"/>
</dbReference>
<dbReference type="SUPFAM" id="SSF52218">
    <property type="entry name" value="Flavoproteins"/>
    <property type="match status" value="1"/>
</dbReference>
<feature type="region of interest" description="Disordered" evidence="3">
    <location>
        <begin position="195"/>
        <end position="215"/>
    </location>
</feature>
<feature type="compositionally biased region" description="Basic and acidic residues" evidence="3">
    <location>
        <begin position="198"/>
        <end position="207"/>
    </location>
</feature>
<name>A0A3N0B3A0_9ACTN</name>
<evidence type="ECO:0000256" key="1">
    <source>
        <dbReference type="ARBA" id="ARBA00022630"/>
    </source>
</evidence>
<dbReference type="InterPro" id="IPR005025">
    <property type="entry name" value="FMN_Rdtase-like_dom"/>
</dbReference>
<proteinExistence type="predicted"/>
<dbReference type="InterPro" id="IPR029039">
    <property type="entry name" value="Flavoprotein-like_sf"/>
</dbReference>
<dbReference type="Gene3D" id="3.40.50.360">
    <property type="match status" value="1"/>
</dbReference>
<dbReference type="PANTHER" id="PTHR43278:SF1">
    <property type="entry name" value="IRON-SULFUR FLAVOPROTEIN MJ1083"/>
    <property type="match status" value="1"/>
</dbReference>
<evidence type="ECO:0000256" key="2">
    <source>
        <dbReference type="ARBA" id="ARBA00022643"/>
    </source>
</evidence>
<reference evidence="6" key="1">
    <citation type="submission" date="2018-05" db="EMBL/GenBank/DDBJ databases">
        <title>Genome Sequencing of selected type strains of the family Eggerthellaceae.</title>
        <authorList>
            <person name="Danylec N."/>
            <person name="Stoll D.A."/>
            <person name="Doetsch A."/>
            <person name="Huch M."/>
        </authorList>
    </citation>
    <scope>NUCLEOTIDE SEQUENCE [LARGE SCALE GENOMIC DNA]</scope>
    <source>
        <strain evidence="6">DSM 16106</strain>
    </source>
</reference>
<evidence type="ECO:0000313" key="6">
    <source>
        <dbReference type="Proteomes" id="UP000278632"/>
    </source>
</evidence>
<evidence type="ECO:0000256" key="3">
    <source>
        <dbReference type="SAM" id="MobiDB-lite"/>
    </source>
</evidence>
<keyword evidence="6" id="KW-1185">Reference proteome</keyword>
<dbReference type="PANTHER" id="PTHR43278">
    <property type="entry name" value="NAD(P)H-DEPENDENT FMN-CONTAINING OXIDOREDUCTASE YWQN-RELATED"/>
    <property type="match status" value="1"/>
</dbReference>
<dbReference type="GO" id="GO:0016491">
    <property type="term" value="F:oxidoreductase activity"/>
    <property type="evidence" value="ECO:0007669"/>
    <property type="project" value="InterPro"/>
</dbReference>
<dbReference type="InterPro" id="IPR051796">
    <property type="entry name" value="ISF_SsuE-like"/>
</dbReference>
<dbReference type="OrthoDB" id="9805976at2"/>
<evidence type="ECO:0000259" key="4">
    <source>
        <dbReference type="Pfam" id="PF03358"/>
    </source>
</evidence>
<keyword evidence="2" id="KW-0288">FMN</keyword>
<dbReference type="AlphaFoldDB" id="A0A3N0B3A0"/>
<accession>A0A3N0B3A0</accession>
<keyword evidence="1" id="KW-0285">Flavoprotein</keyword>
<feature type="domain" description="NADPH-dependent FMN reductase-like" evidence="4">
    <location>
        <begin position="1"/>
        <end position="130"/>
    </location>
</feature>
<gene>
    <name evidence="5" type="ORF">DMP08_09090</name>
</gene>